<dbReference type="AlphaFoldDB" id="A0A9N6WR69"/>
<sequence>MLDLIFVVEDPFEWHQENFKVNRKHYSALKWLGPAGIASFQEHWAARVYFNTLVPYNKGLLKYGVISKASLITDLLDWEWLYISGRLHKPVRPLITTDSPELTSALQLNLQSAVHAALLLLPETFTEEALYKTLAGLSYSGDFRMVVGEDKGKVSKIVLPQLEEFRKLYMPTLANLTQHVELHTGHGEQDTSPAARLYHLNLLPKKILHEIVKEWNKDGRSHDVEDILRAAAHDTECPEVVAQAIRNTVYWSSLAQSLKGIVTAGLVKSVRYSGAKLKKMWKSLKITKRP</sequence>
<evidence type="ECO:0000256" key="8">
    <source>
        <dbReference type="ARBA" id="ARBA00022516"/>
    </source>
</evidence>
<evidence type="ECO:0000256" key="15">
    <source>
        <dbReference type="ARBA" id="ARBA00023136"/>
    </source>
</evidence>
<comment type="pathway">
    <text evidence="3 20">Phospholipid metabolism; CDP-diacylglycerol biosynthesis; CDP-diacylglycerol from sn-glycerol 3-phosphate: step 3/3.</text>
</comment>
<evidence type="ECO:0000256" key="10">
    <source>
        <dbReference type="ARBA" id="ARBA00022695"/>
    </source>
</evidence>
<evidence type="ECO:0000256" key="6">
    <source>
        <dbReference type="ARBA" id="ARBA00012487"/>
    </source>
</evidence>
<evidence type="ECO:0000256" key="14">
    <source>
        <dbReference type="ARBA" id="ARBA00023128"/>
    </source>
</evidence>
<dbReference type="EC" id="2.7.7.41" evidence="6 20"/>
<dbReference type="GO" id="GO:0005743">
    <property type="term" value="C:mitochondrial inner membrane"/>
    <property type="evidence" value="ECO:0007669"/>
    <property type="project" value="UniProtKB-SubCell"/>
</dbReference>
<evidence type="ECO:0000256" key="11">
    <source>
        <dbReference type="ARBA" id="ARBA00022792"/>
    </source>
</evidence>
<evidence type="ECO:0000256" key="20">
    <source>
        <dbReference type="PIRNR" id="PIRNR028840"/>
    </source>
</evidence>
<evidence type="ECO:0000256" key="3">
    <source>
        <dbReference type="ARBA" id="ARBA00005119"/>
    </source>
</evidence>
<evidence type="ECO:0000256" key="13">
    <source>
        <dbReference type="ARBA" id="ARBA00023098"/>
    </source>
</evidence>
<evidence type="ECO:0000256" key="4">
    <source>
        <dbReference type="ARBA" id="ARBA00005189"/>
    </source>
</evidence>
<evidence type="ECO:0000256" key="9">
    <source>
        <dbReference type="ARBA" id="ARBA00022679"/>
    </source>
</evidence>
<evidence type="ECO:0000256" key="7">
    <source>
        <dbReference type="ARBA" id="ARBA00018337"/>
    </source>
</evidence>
<keyword evidence="17 20" id="KW-1208">Phospholipid metabolism</keyword>
<dbReference type="EMBL" id="OC988896">
    <property type="protein sequence ID" value="CAG4645551.1"/>
    <property type="molecule type" value="Genomic_DNA"/>
</dbReference>
<keyword evidence="8 20" id="KW-0444">Lipid biosynthesis</keyword>
<evidence type="ECO:0000256" key="12">
    <source>
        <dbReference type="ARBA" id="ARBA00022842"/>
    </source>
</evidence>
<keyword evidence="15 20" id="KW-0472">Membrane</keyword>
<name>A0A9N6WR69_9CRUS</name>
<comment type="subcellular location">
    <subcellularLocation>
        <location evidence="2 20">Mitochondrion inner membrane</location>
        <topology evidence="2 20">Peripheral membrane protein</topology>
        <orientation evidence="2 20">Matrix side</orientation>
    </subcellularLocation>
</comment>
<comment type="pathway">
    <text evidence="4">Lipid metabolism.</text>
</comment>
<keyword evidence="13 20" id="KW-0443">Lipid metabolism</keyword>
<comment type="catalytic activity">
    <reaction evidence="20">
        <text>a 1,2-diacyl-sn-glycero-3-phosphate + CTP + H(+) = a CDP-1,2-diacyl-sn-glycerol + diphosphate</text>
        <dbReference type="Rhea" id="RHEA:16229"/>
        <dbReference type="ChEBI" id="CHEBI:15378"/>
        <dbReference type="ChEBI" id="CHEBI:33019"/>
        <dbReference type="ChEBI" id="CHEBI:37563"/>
        <dbReference type="ChEBI" id="CHEBI:58332"/>
        <dbReference type="ChEBI" id="CHEBI:58608"/>
        <dbReference type="EC" id="2.7.7.41"/>
    </reaction>
</comment>
<comment type="cofactor">
    <cofactor evidence="1 20">
        <name>Mg(2+)</name>
        <dbReference type="ChEBI" id="CHEBI:18420"/>
    </cofactor>
</comment>
<proteinExistence type="inferred from homology"/>
<evidence type="ECO:0000256" key="2">
    <source>
        <dbReference type="ARBA" id="ARBA00004443"/>
    </source>
</evidence>
<organism evidence="21">
    <name type="scientific">Lynceus sp. MCZ IZ 141354</name>
    <dbReference type="NCBI Taxonomy" id="1930659"/>
    <lineage>
        <taxon>Eukaryota</taxon>
        <taxon>Metazoa</taxon>
        <taxon>Ecdysozoa</taxon>
        <taxon>Arthropoda</taxon>
        <taxon>Crustacea</taxon>
        <taxon>Branchiopoda</taxon>
        <taxon>Diplostraca</taxon>
        <taxon>Laevicaudata</taxon>
        <taxon>Lynceidae</taxon>
        <taxon>Lynceus</taxon>
    </lineage>
</organism>
<evidence type="ECO:0000256" key="17">
    <source>
        <dbReference type="ARBA" id="ARBA00023264"/>
    </source>
</evidence>
<evidence type="ECO:0000256" key="1">
    <source>
        <dbReference type="ARBA" id="ARBA00001946"/>
    </source>
</evidence>
<keyword evidence="14 20" id="KW-0496">Mitochondrion</keyword>
<comment type="function">
    <text evidence="20">Catalyzes the conversion of phosphatidic acid (PA) to CDP-diacylglycerol (CDP-DAG), an essential intermediate in the synthesis of phosphatidylglycerol, cardiolipin and phosphatidylinositol.</text>
</comment>
<gene>
    <name evidence="21" type="primary">EOG090X06VP</name>
</gene>
<keyword evidence="12 20" id="KW-0460">Magnesium</keyword>
<keyword evidence="11 20" id="KW-0999">Mitochondrion inner membrane</keyword>
<dbReference type="GO" id="GO:0016024">
    <property type="term" value="P:CDP-diacylglycerol biosynthetic process"/>
    <property type="evidence" value="ECO:0007669"/>
    <property type="project" value="UniProtKB-UniRule"/>
</dbReference>
<keyword evidence="16 20" id="KW-0594">Phospholipid biosynthesis</keyword>
<protein>
    <recommendedName>
        <fullName evidence="7 20">Phosphatidate cytidylyltransferase, mitochondrial</fullName>
        <ecNumber evidence="6 20">2.7.7.41</ecNumber>
    </recommendedName>
    <alternativeName>
        <fullName evidence="18 20">CDP-diacylglycerol synthase</fullName>
    </alternativeName>
    <alternativeName>
        <fullName evidence="19 20">Mitochondrial translocator assembly and maintenance protein 41 homolog</fullName>
    </alternativeName>
</protein>
<evidence type="ECO:0000313" key="21">
    <source>
        <dbReference type="EMBL" id="CAG4645551.1"/>
    </source>
</evidence>
<dbReference type="GO" id="GO:0004605">
    <property type="term" value="F:phosphatidate cytidylyltransferase activity"/>
    <property type="evidence" value="ECO:0007669"/>
    <property type="project" value="UniProtKB-UniRule"/>
</dbReference>
<dbReference type="InterPro" id="IPR015222">
    <property type="entry name" value="Tam41"/>
</dbReference>
<dbReference type="PANTHER" id="PTHR13619:SF0">
    <property type="entry name" value="PHOSPHATIDATE CYTIDYLYLTRANSFERASE, MITOCHONDRIAL"/>
    <property type="match status" value="1"/>
</dbReference>
<reference evidence="21" key="1">
    <citation type="submission" date="2021-04" db="EMBL/GenBank/DDBJ databases">
        <authorList>
            <person name="Cornetti L."/>
        </authorList>
    </citation>
    <scope>NUCLEOTIDE SEQUENCE</scope>
</reference>
<dbReference type="Pfam" id="PF09139">
    <property type="entry name" value="Tam41_Mmp37"/>
    <property type="match status" value="1"/>
</dbReference>
<evidence type="ECO:0000256" key="16">
    <source>
        <dbReference type="ARBA" id="ARBA00023209"/>
    </source>
</evidence>
<keyword evidence="10 20" id="KW-0548">Nucleotidyltransferase</keyword>
<evidence type="ECO:0000256" key="18">
    <source>
        <dbReference type="ARBA" id="ARBA00029893"/>
    </source>
</evidence>
<comment type="similarity">
    <text evidence="5 20">Belongs to the TAM41 family.</text>
</comment>
<evidence type="ECO:0000256" key="19">
    <source>
        <dbReference type="ARBA" id="ARBA00031502"/>
    </source>
</evidence>
<dbReference type="PANTHER" id="PTHR13619">
    <property type="entry name" value="PHOSPHATIDATE CYTIDYLYLTRANSFERASE, MITOCHONDRIAL"/>
    <property type="match status" value="1"/>
</dbReference>
<accession>A0A9N6WR69</accession>
<dbReference type="PIRSF" id="PIRSF028840">
    <property type="entry name" value="Mmp37"/>
    <property type="match status" value="1"/>
</dbReference>
<dbReference type="GO" id="GO:0032049">
    <property type="term" value="P:cardiolipin biosynthetic process"/>
    <property type="evidence" value="ECO:0007669"/>
    <property type="project" value="UniProtKB-UniRule"/>
</dbReference>
<evidence type="ECO:0000256" key="5">
    <source>
        <dbReference type="ARBA" id="ARBA00005458"/>
    </source>
</evidence>
<keyword evidence="9 20" id="KW-0808">Transferase</keyword>